<name>A0A388TDK8_TERA1</name>
<protein>
    <submittedName>
        <fullName evidence="1">Uncharacterized protein</fullName>
    </submittedName>
</protein>
<sequence length="196" mass="21819">MSIFDDVCEFLQIAADQRGAHQAQLETLINNCTDIIERETGRKITLLEVEDYKLTRGVDFGYYGQSKIYLNGALHDIVAITKLIDRGKELTAGVDYILDKNNGLLIKEGGEWLENIVITGKFGLVVECAAQGENDEPVAVYEPIPALKQVLIEMVAAKSGLWKMNVETESGTITQTRTTINKDTQALLNKFRLVQI</sequence>
<organism evidence="1 2">
    <name type="scientific">Termititenax aidoneus</name>
    <dbReference type="NCBI Taxonomy" id="2218524"/>
    <lineage>
        <taxon>Bacteria</taxon>
        <taxon>Bacillati</taxon>
        <taxon>Candidatus Margulisiibacteriota</taxon>
        <taxon>Candidatus Termititenacia</taxon>
        <taxon>Candidatus Termititenacales</taxon>
        <taxon>Candidatus Termititenacaceae</taxon>
        <taxon>Candidatus Termititenax</taxon>
    </lineage>
</organism>
<evidence type="ECO:0000313" key="2">
    <source>
        <dbReference type="Proteomes" id="UP000269352"/>
    </source>
</evidence>
<reference evidence="1 2" key="1">
    <citation type="journal article" date="2019" name="ISME J.">
        <title>Genome analyses of uncultured TG2/ZB3 bacteria in 'Margulisbacteria' specifically attached to ectosymbiotic spirochetes of protists in the termite gut.</title>
        <authorList>
            <person name="Utami Y.D."/>
            <person name="Kuwahara H."/>
            <person name="Igai K."/>
            <person name="Murakami T."/>
            <person name="Sugaya K."/>
            <person name="Morikawa T."/>
            <person name="Nagura Y."/>
            <person name="Yuki M."/>
            <person name="Deevong P."/>
            <person name="Inoue T."/>
            <person name="Kihara K."/>
            <person name="Lo N."/>
            <person name="Yamada A."/>
            <person name="Ohkuma M."/>
            <person name="Hongoh Y."/>
        </authorList>
    </citation>
    <scope>NUCLEOTIDE SEQUENCE [LARGE SCALE GENOMIC DNA]</scope>
    <source>
        <strain evidence="1">NkOx7-01</strain>
    </source>
</reference>
<keyword evidence="2" id="KW-1185">Reference proteome</keyword>
<comment type="caution">
    <text evidence="1">The sequence shown here is derived from an EMBL/GenBank/DDBJ whole genome shotgun (WGS) entry which is preliminary data.</text>
</comment>
<proteinExistence type="predicted"/>
<gene>
    <name evidence="1" type="ORF">NO1_1690</name>
</gene>
<dbReference type="EMBL" id="BGZN01000052">
    <property type="protein sequence ID" value="GBR74531.1"/>
    <property type="molecule type" value="Genomic_DNA"/>
</dbReference>
<accession>A0A388TDK8</accession>
<dbReference type="Proteomes" id="UP000269352">
    <property type="component" value="Unassembled WGS sequence"/>
</dbReference>
<dbReference type="AlphaFoldDB" id="A0A388TDK8"/>
<evidence type="ECO:0000313" key="1">
    <source>
        <dbReference type="EMBL" id="GBR74531.1"/>
    </source>
</evidence>